<name>A0A224XLI6_9HEMI</name>
<sequence>MDPITTSLVSVLLTIFLYIIYKAWKAHQYWKEKGVPYKKPPFFVGSTMPILLRKMTPGELQETIYKQFPNESLTGYYDFLKPLLMVRDPALIERIFIKDFTNFVDHGLPVDEERNPLAANLFAMTGKRWKAVRNRLSPIFTIGKLKLMFESMKGCGDEMIKLLDKGPTEDVEMKEILGCFAMDTIGSCAFGIDAGNLSNPDNEFRNMGKKVFQLDTLTFLGILLLRQFPNLAKYLNITITKPHITKYFSNIIKDTVTYRRGNGFIRNDFIQLMMQLQDKGHVEMHTKDEADDYLNIDTTAYSTEKFELTDDQIIGHAVFFLTGGLDTTTMAMTFTLYELSRNPTIQKKVREEILREVEQAGSLTYDSLSKMHYLEQCIKEALRMYPPSQVLGRMCTKQYTFPNGLTIDPGQMIAIPAIAIHNDPKYYPEPRVYRPERFDPDQKIPACAYLPFGNGPRMCIAMRFAMLEMKYCLANLLQNYTTSLSPKTKPIKLSTRSLVLMSKDPLYFNIKKRKMKKKEEEPKEEDEE</sequence>
<keyword evidence="10 13" id="KW-0408">Iron</keyword>
<evidence type="ECO:0000256" key="4">
    <source>
        <dbReference type="ARBA" id="ARBA00010617"/>
    </source>
</evidence>
<evidence type="ECO:0000256" key="10">
    <source>
        <dbReference type="ARBA" id="ARBA00023004"/>
    </source>
</evidence>
<keyword evidence="8" id="KW-0492">Microsome</keyword>
<evidence type="ECO:0000256" key="12">
    <source>
        <dbReference type="ARBA" id="ARBA00023136"/>
    </source>
</evidence>
<keyword evidence="15" id="KW-0812">Transmembrane</keyword>
<evidence type="ECO:0000256" key="8">
    <source>
        <dbReference type="ARBA" id="ARBA00022848"/>
    </source>
</evidence>
<evidence type="ECO:0000256" key="3">
    <source>
        <dbReference type="ARBA" id="ARBA00004406"/>
    </source>
</evidence>
<dbReference type="PANTHER" id="PTHR24292">
    <property type="entry name" value="CYTOCHROME P450"/>
    <property type="match status" value="1"/>
</dbReference>
<dbReference type="GO" id="GO:0020037">
    <property type="term" value="F:heme binding"/>
    <property type="evidence" value="ECO:0007669"/>
    <property type="project" value="InterPro"/>
</dbReference>
<dbReference type="Pfam" id="PF00067">
    <property type="entry name" value="p450"/>
    <property type="match status" value="1"/>
</dbReference>
<dbReference type="InterPro" id="IPR036396">
    <property type="entry name" value="Cyt_P450_sf"/>
</dbReference>
<dbReference type="PANTHER" id="PTHR24292:SF104">
    <property type="entry name" value="CYTOCHROME P450 308A1-RELATED"/>
    <property type="match status" value="1"/>
</dbReference>
<evidence type="ECO:0000256" key="5">
    <source>
        <dbReference type="ARBA" id="ARBA00022617"/>
    </source>
</evidence>
<dbReference type="GO" id="GO:0004497">
    <property type="term" value="F:monooxygenase activity"/>
    <property type="evidence" value="ECO:0007669"/>
    <property type="project" value="UniProtKB-KW"/>
</dbReference>
<dbReference type="Gene3D" id="1.10.630.10">
    <property type="entry name" value="Cytochrome P450"/>
    <property type="match status" value="1"/>
</dbReference>
<comment type="subcellular location">
    <subcellularLocation>
        <location evidence="3">Endoplasmic reticulum membrane</location>
        <topology evidence="3">Peripheral membrane protein</topology>
    </subcellularLocation>
    <subcellularLocation>
        <location evidence="2">Microsome membrane</location>
        <topology evidence="2">Peripheral membrane protein</topology>
    </subcellularLocation>
</comment>
<evidence type="ECO:0000256" key="6">
    <source>
        <dbReference type="ARBA" id="ARBA00022723"/>
    </source>
</evidence>
<dbReference type="SUPFAM" id="SSF48264">
    <property type="entry name" value="Cytochrome P450"/>
    <property type="match status" value="1"/>
</dbReference>
<evidence type="ECO:0000256" key="9">
    <source>
        <dbReference type="ARBA" id="ARBA00023002"/>
    </source>
</evidence>
<dbReference type="InterPro" id="IPR001128">
    <property type="entry name" value="Cyt_P450"/>
</dbReference>
<evidence type="ECO:0000256" key="2">
    <source>
        <dbReference type="ARBA" id="ARBA00004174"/>
    </source>
</evidence>
<dbReference type="InterPro" id="IPR050476">
    <property type="entry name" value="Insect_CytP450_Detox"/>
</dbReference>
<dbReference type="PROSITE" id="PS00086">
    <property type="entry name" value="CYTOCHROME_P450"/>
    <property type="match status" value="1"/>
</dbReference>
<dbReference type="AlphaFoldDB" id="A0A224XLI6"/>
<evidence type="ECO:0000256" key="14">
    <source>
        <dbReference type="RuleBase" id="RU000461"/>
    </source>
</evidence>
<proteinExistence type="inferred from homology"/>
<protein>
    <submittedName>
        <fullName evidence="16">Putative cytochrome</fullName>
    </submittedName>
</protein>
<keyword evidence="7" id="KW-0256">Endoplasmic reticulum</keyword>
<organism evidence="16">
    <name type="scientific">Panstrongylus lignarius</name>
    <dbReference type="NCBI Taxonomy" id="156445"/>
    <lineage>
        <taxon>Eukaryota</taxon>
        <taxon>Metazoa</taxon>
        <taxon>Ecdysozoa</taxon>
        <taxon>Arthropoda</taxon>
        <taxon>Hexapoda</taxon>
        <taxon>Insecta</taxon>
        <taxon>Pterygota</taxon>
        <taxon>Neoptera</taxon>
        <taxon>Paraneoptera</taxon>
        <taxon>Hemiptera</taxon>
        <taxon>Heteroptera</taxon>
        <taxon>Panheteroptera</taxon>
        <taxon>Cimicomorpha</taxon>
        <taxon>Reduviidae</taxon>
        <taxon>Triatominae</taxon>
        <taxon>Panstrongylus</taxon>
    </lineage>
</organism>
<evidence type="ECO:0000256" key="7">
    <source>
        <dbReference type="ARBA" id="ARBA00022824"/>
    </source>
</evidence>
<evidence type="ECO:0000256" key="15">
    <source>
        <dbReference type="SAM" id="Phobius"/>
    </source>
</evidence>
<feature type="binding site" description="axial binding residue" evidence="13">
    <location>
        <position position="459"/>
    </location>
    <ligand>
        <name>heme</name>
        <dbReference type="ChEBI" id="CHEBI:30413"/>
    </ligand>
    <ligandPart>
        <name>Fe</name>
        <dbReference type="ChEBI" id="CHEBI:18248"/>
    </ligandPart>
</feature>
<keyword evidence="9 14" id="KW-0560">Oxidoreductase</keyword>
<keyword evidence="12 15" id="KW-0472">Membrane</keyword>
<accession>A0A224XLI6</accession>
<dbReference type="PRINTS" id="PR00385">
    <property type="entry name" value="P450"/>
</dbReference>
<keyword evidence="6 13" id="KW-0479">Metal-binding</keyword>
<evidence type="ECO:0000313" key="16">
    <source>
        <dbReference type="EMBL" id="JAW09462.1"/>
    </source>
</evidence>
<keyword evidence="5 13" id="KW-0349">Heme</keyword>
<dbReference type="GO" id="GO:0005789">
    <property type="term" value="C:endoplasmic reticulum membrane"/>
    <property type="evidence" value="ECO:0007669"/>
    <property type="project" value="UniProtKB-SubCell"/>
</dbReference>
<comment type="similarity">
    <text evidence="4 14">Belongs to the cytochrome P450 family.</text>
</comment>
<keyword evidence="15" id="KW-1133">Transmembrane helix</keyword>
<dbReference type="GO" id="GO:0005506">
    <property type="term" value="F:iron ion binding"/>
    <property type="evidence" value="ECO:0007669"/>
    <property type="project" value="InterPro"/>
</dbReference>
<reference evidence="16" key="1">
    <citation type="journal article" date="2018" name="PLoS Negl. Trop. Dis.">
        <title>An insight into the salivary gland and fat body transcriptome of Panstrongylus lignarius (Hemiptera: Heteroptera), the main vector of Chagas disease in Peru.</title>
        <authorList>
            <person name="Nevoa J.C."/>
            <person name="Mendes M.T."/>
            <person name="da Silva M.V."/>
            <person name="Soares S.C."/>
            <person name="Oliveira C.J.F."/>
            <person name="Ribeiro J.M.C."/>
        </authorList>
    </citation>
    <scope>NUCLEOTIDE SEQUENCE</scope>
</reference>
<dbReference type="InterPro" id="IPR002401">
    <property type="entry name" value="Cyt_P450_E_grp-I"/>
</dbReference>
<dbReference type="InterPro" id="IPR017972">
    <property type="entry name" value="Cyt_P450_CS"/>
</dbReference>
<dbReference type="FunFam" id="1.10.630.10:FF:000042">
    <property type="entry name" value="Cytochrome P450"/>
    <property type="match status" value="1"/>
</dbReference>
<feature type="transmembrane region" description="Helical" evidence="15">
    <location>
        <begin position="6"/>
        <end position="24"/>
    </location>
</feature>
<dbReference type="CDD" id="cd11056">
    <property type="entry name" value="CYP6-like"/>
    <property type="match status" value="1"/>
</dbReference>
<dbReference type="EMBL" id="GFTR01006964">
    <property type="protein sequence ID" value="JAW09462.1"/>
    <property type="molecule type" value="Transcribed_RNA"/>
</dbReference>
<dbReference type="PRINTS" id="PR00463">
    <property type="entry name" value="EP450I"/>
</dbReference>
<evidence type="ECO:0000256" key="13">
    <source>
        <dbReference type="PIRSR" id="PIRSR602401-1"/>
    </source>
</evidence>
<evidence type="ECO:0000256" key="1">
    <source>
        <dbReference type="ARBA" id="ARBA00001971"/>
    </source>
</evidence>
<evidence type="ECO:0000256" key="11">
    <source>
        <dbReference type="ARBA" id="ARBA00023033"/>
    </source>
</evidence>
<dbReference type="GO" id="GO:0016705">
    <property type="term" value="F:oxidoreductase activity, acting on paired donors, with incorporation or reduction of molecular oxygen"/>
    <property type="evidence" value="ECO:0007669"/>
    <property type="project" value="InterPro"/>
</dbReference>
<keyword evidence="11 14" id="KW-0503">Monooxygenase</keyword>
<comment type="cofactor">
    <cofactor evidence="1 13">
        <name>heme</name>
        <dbReference type="ChEBI" id="CHEBI:30413"/>
    </cofactor>
</comment>